<evidence type="ECO:0000313" key="2">
    <source>
        <dbReference type="EMBL" id="RCH55547.1"/>
    </source>
</evidence>
<accession>A0A367GQ13</accession>
<proteinExistence type="predicted"/>
<protein>
    <recommendedName>
        <fullName evidence="1">PIN domain-containing protein</fullName>
    </recommendedName>
</protein>
<dbReference type="SUPFAM" id="SSF88723">
    <property type="entry name" value="PIN domain-like"/>
    <property type="match status" value="1"/>
</dbReference>
<dbReference type="AlphaFoldDB" id="A0A367GQ13"/>
<feature type="domain" description="PIN" evidence="1">
    <location>
        <begin position="3"/>
        <end position="113"/>
    </location>
</feature>
<dbReference type="Proteomes" id="UP000253209">
    <property type="component" value="Unassembled WGS sequence"/>
</dbReference>
<organism evidence="2 3">
    <name type="scientific">Mucilaginibacter hurinus</name>
    <dbReference type="NCBI Taxonomy" id="2201324"/>
    <lineage>
        <taxon>Bacteria</taxon>
        <taxon>Pseudomonadati</taxon>
        <taxon>Bacteroidota</taxon>
        <taxon>Sphingobacteriia</taxon>
        <taxon>Sphingobacteriales</taxon>
        <taxon>Sphingobacteriaceae</taxon>
        <taxon>Mucilaginibacter</taxon>
    </lineage>
</organism>
<sequence>MTLFIDTDVILDTLLIREPHFSSSVAIMVLADKHKCCTSVHGLLNVHYFTKKKFGEQQARKAIEVLSTKLTVIAETKEFIDKALLSAISDFEDAVQFYSAKSVGADAIITRNLQDYKQSTIPVYTPNQFLKTL</sequence>
<name>A0A367GQ13_9SPHI</name>
<evidence type="ECO:0000313" key="3">
    <source>
        <dbReference type="Proteomes" id="UP000253209"/>
    </source>
</evidence>
<dbReference type="RefSeq" id="WP_114004462.1">
    <property type="nucleotide sequence ID" value="NZ_QGDC01000003.1"/>
</dbReference>
<keyword evidence="3" id="KW-1185">Reference proteome</keyword>
<dbReference type="InterPro" id="IPR029060">
    <property type="entry name" value="PIN-like_dom_sf"/>
</dbReference>
<dbReference type="Pfam" id="PF13470">
    <property type="entry name" value="PIN_3"/>
    <property type="match status" value="1"/>
</dbReference>
<dbReference type="InterPro" id="IPR002716">
    <property type="entry name" value="PIN_dom"/>
</dbReference>
<dbReference type="EMBL" id="QGDC01000003">
    <property type="protein sequence ID" value="RCH55547.1"/>
    <property type="molecule type" value="Genomic_DNA"/>
</dbReference>
<dbReference type="OrthoDB" id="1148871at2"/>
<dbReference type="CDD" id="cd09854">
    <property type="entry name" value="PIN_VapC-like"/>
    <property type="match status" value="1"/>
</dbReference>
<comment type="caution">
    <text evidence="2">The sequence shown here is derived from an EMBL/GenBank/DDBJ whole genome shotgun (WGS) entry which is preliminary data.</text>
</comment>
<dbReference type="Gene3D" id="3.40.50.1010">
    <property type="entry name" value="5'-nuclease"/>
    <property type="match status" value="1"/>
</dbReference>
<evidence type="ECO:0000259" key="1">
    <source>
        <dbReference type="Pfam" id="PF13470"/>
    </source>
</evidence>
<gene>
    <name evidence="2" type="ORF">DJ568_06555</name>
</gene>
<reference evidence="2 3" key="1">
    <citation type="submission" date="2018-05" db="EMBL/GenBank/DDBJ databases">
        <title>Mucilaginibacter hurinus sp. nov., isolated from briquette warehouse soil.</title>
        <authorList>
            <person name="Choi L."/>
        </authorList>
    </citation>
    <scope>NUCLEOTIDE SEQUENCE [LARGE SCALE GENOMIC DNA]</scope>
    <source>
        <strain evidence="2 3">ZR32</strain>
    </source>
</reference>